<feature type="signal peptide" evidence="2">
    <location>
        <begin position="1"/>
        <end position="23"/>
    </location>
</feature>
<sequence>MARGSGLVKILAGAAAVAGAAWAFDQYAQKKHQRSGVSLAINTGLELYPRRSAQQEMAWLDERKNTERADAGVPGVMLKSGLASVYDDGNDAELDTFGMTTYRIAPKDFSRTIAPHTTVIFVHGGGYVQGINPTHLLFLHRFARQCGVSVLVPDYDPAPYGTAADAFRRITGLYTTLREKHPEEKVVLMGDSAGAGVIFGLAIDWATQGIQAPEGIIAISPWVDATLSNPEIDAYVERDPMLDVNRLHVDAHAWAGAWNVSDPRISPIRADLSVLKNSDVTVLVGTDEIFYPDVVDFAQRLTTAGVRTKLHIGEKMIHDYPLLPIPEAQEPMNQIEMAMIEAVID</sequence>
<keyword evidence="2" id="KW-0732">Signal</keyword>
<dbReference type="Proteomes" id="UP000242263">
    <property type="component" value="Unassembled WGS sequence"/>
</dbReference>
<dbReference type="Gene3D" id="3.40.50.1820">
    <property type="entry name" value="alpha/beta hydrolase"/>
    <property type="match status" value="1"/>
</dbReference>
<evidence type="ECO:0000313" key="5">
    <source>
        <dbReference type="Proteomes" id="UP000242263"/>
    </source>
</evidence>
<dbReference type="EMBL" id="PKGU01000003">
    <property type="protein sequence ID" value="PKZ14913.1"/>
    <property type="molecule type" value="Genomic_DNA"/>
</dbReference>
<dbReference type="InterPro" id="IPR013094">
    <property type="entry name" value="AB_hydrolase_3"/>
</dbReference>
<accession>A0A2I1M459</accession>
<evidence type="ECO:0000259" key="3">
    <source>
        <dbReference type="Pfam" id="PF07859"/>
    </source>
</evidence>
<dbReference type="AlphaFoldDB" id="A0A2I1M459"/>
<dbReference type="GeneID" id="35868370"/>
<reference evidence="4 5" key="1">
    <citation type="submission" date="2017-12" db="EMBL/GenBank/DDBJ databases">
        <title>Phylogenetic diversity of female urinary microbiome.</title>
        <authorList>
            <person name="Thomas-White K."/>
            <person name="Wolfe A.J."/>
        </authorList>
    </citation>
    <scope>NUCLEOTIDE SEQUENCE [LARGE SCALE GENOMIC DNA]</scope>
    <source>
        <strain evidence="4 5">UMB0064</strain>
    </source>
</reference>
<gene>
    <name evidence="4" type="ORF">CYJ32_05240</name>
</gene>
<dbReference type="RefSeq" id="WP_022856628.1">
    <property type="nucleotide sequence ID" value="NZ_CAMYCS010000003.1"/>
</dbReference>
<dbReference type="PANTHER" id="PTHR48081">
    <property type="entry name" value="AB HYDROLASE SUPERFAMILY PROTEIN C4A8.06C"/>
    <property type="match status" value="1"/>
</dbReference>
<evidence type="ECO:0000313" key="4">
    <source>
        <dbReference type="EMBL" id="PKZ14913.1"/>
    </source>
</evidence>
<dbReference type="PANTHER" id="PTHR48081:SF8">
    <property type="entry name" value="ALPHA_BETA HYDROLASE FOLD-3 DOMAIN-CONTAINING PROTEIN-RELATED"/>
    <property type="match status" value="1"/>
</dbReference>
<feature type="domain" description="Alpha/beta hydrolase fold-3" evidence="3">
    <location>
        <begin position="119"/>
        <end position="320"/>
    </location>
</feature>
<dbReference type="Pfam" id="PF07859">
    <property type="entry name" value="Abhydrolase_3"/>
    <property type="match status" value="1"/>
</dbReference>
<organism evidence="4 5">
    <name type="scientific">Alloscardovia omnicolens</name>
    <dbReference type="NCBI Taxonomy" id="419015"/>
    <lineage>
        <taxon>Bacteria</taxon>
        <taxon>Bacillati</taxon>
        <taxon>Actinomycetota</taxon>
        <taxon>Actinomycetes</taxon>
        <taxon>Bifidobacteriales</taxon>
        <taxon>Bifidobacteriaceae</taxon>
        <taxon>Alloscardovia</taxon>
    </lineage>
</organism>
<name>A0A2I1M459_9BIFI</name>
<dbReference type="InterPro" id="IPR029058">
    <property type="entry name" value="AB_hydrolase_fold"/>
</dbReference>
<evidence type="ECO:0000256" key="2">
    <source>
        <dbReference type="SAM" id="SignalP"/>
    </source>
</evidence>
<keyword evidence="1 4" id="KW-0378">Hydrolase</keyword>
<proteinExistence type="predicted"/>
<protein>
    <submittedName>
        <fullName evidence="4">Alpha/beta hydrolase</fullName>
    </submittedName>
</protein>
<dbReference type="SUPFAM" id="SSF53474">
    <property type="entry name" value="alpha/beta-Hydrolases"/>
    <property type="match status" value="1"/>
</dbReference>
<comment type="caution">
    <text evidence="4">The sequence shown here is derived from an EMBL/GenBank/DDBJ whole genome shotgun (WGS) entry which is preliminary data.</text>
</comment>
<feature type="chain" id="PRO_5014192010" evidence="2">
    <location>
        <begin position="24"/>
        <end position="345"/>
    </location>
</feature>
<evidence type="ECO:0000256" key="1">
    <source>
        <dbReference type="ARBA" id="ARBA00022801"/>
    </source>
</evidence>
<dbReference type="GO" id="GO:0016787">
    <property type="term" value="F:hydrolase activity"/>
    <property type="evidence" value="ECO:0007669"/>
    <property type="project" value="UniProtKB-KW"/>
</dbReference>
<dbReference type="InterPro" id="IPR050300">
    <property type="entry name" value="GDXG_lipolytic_enzyme"/>
</dbReference>